<dbReference type="PANTHER" id="PTHR43248:SF29">
    <property type="entry name" value="TRIPEPTIDYL AMINOPEPTIDASE"/>
    <property type="match status" value="1"/>
</dbReference>
<accession>A0A941D6V3</accession>
<gene>
    <name evidence="8" type="ORF">KC207_01000</name>
</gene>
<feature type="signal peptide" evidence="5">
    <location>
        <begin position="1"/>
        <end position="31"/>
    </location>
</feature>
<feature type="chain" id="PRO_5038059008" evidence="5">
    <location>
        <begin position="32"/>
        <end position="561"/>
    </location>
</feature>
<dbReference type="Pfam" id="PF08386">
    <property type="entry name" value="Abhydrolase_4"/>
    <property type="match status" value="1"/>
</dbReference>
<dbReference type="PANTHER" id="PTHR43248">
    <property type="entry name" value="2-SUCCINYL-6-HYDROXY-2,4-CYCLOHEXADIENE-1-CARBOXYLATE SYNTHASE"/>
    <property type="match status" value="1"/>
</dbReference>
<evidence type="ECO:0000256" key="4">
    <source>
        <dbReference type="SAM" id="MobiDB-lite"/>
    </source>
</evidence>
<dbReference type="Pfam" id="PF00561">
    <property type="entry name" value="Abhydrolase_1"/>
    <property type="match status" value="1"/>
</dbReference>
<evidence type="ECO:0000256" key="3">
    <source>
        <dbReference type="ARBA" id="ARBA00022801"/>
    </source>
</evidence>
<dbReference type="AlphaFoldDB" id="A0A941D6V3"/>
<dbReference type="InterPro" id="IPR000073">
    <property type="entry name" value="AB_hydrolase_1"/>
</dbReference>
<dbReference type="EMBL" id="JAGSNF010000001">
    <property type="protein sequence ID" value="MBR7741870.1"/>
    <property type="molecule type" value="Genomic_DNA"/>
</dbReference>
<dbReference type="InterPro" id="IPR051601">
    <property type="entry name" value="Serine_prot/Carboxylest_S33"/>
</dbReference>
<keyword evidence="3 8" id="KW-0378">Hydrolase</keyword>
<evidence type="ECO:0000256" key="5">
    <source>
        <dbReference type="SAM" id="SignalP"/>
    </source>
</evidence>
<comment type="caution">
    <text evidence="8">The sequence shown here is derived from an EMBL/GenBank/DDBJ whole genome shotgun (WGS) entry which is preliminary data.</text>
</comment>
<dbReference type="Gene3D" id="3.40.50.1820">
    <property type="entry name" value="alpha/beta hydrolase"/>
    <property type="match status" value="1"/>
</dbReference>
<evidence type="ECO:0000259" key="6">
    <source>
        <dbReference type="Pfam" id="PF00561"/>
    </source>
</evidence>
<dbReference type="RefSeq" id="WP_211601030.1">
    <property type="nucleotide sequence ID" value="NZ_JAGSNF010000001.1"/>
</dbReference>
<evidence type="ECO:0000256" key="2">
    <source>
        <dbReference type="ARBA" id="ARBA00022729"/>
    </source>
</evidence>
<keyword evidence="2 5" id="KW-0732">Signal</keyword>
<dbReference type="GO" id="GO:0016787">
    <property type="term" value="F:hydrolase activity"/>
    <property type="evidence" value="ECO:0007669"/>
    <property type="project" value="UniProtKB-KW"/>
</dbReference>
<evidence type="ECO:0000313" key="9">
    <source>
        <dbReference type="Proteomes" id="UP000677016"/>
    </source>
</evidence>
<feature type="domain" description="Peptidase S33 tripeptidyl aminopeptidase-like C-terminal" evidence="7">
    <location>
        <begin position="432"/>
        <end position="532"/>
    </location>
</feature>
<organism evidence="8 9">
    <name type="scientific">Phycicoccus avicenniae</name>
    <dbReference type="NCBI Taxonomy" id="2828860"/>
    <lineage>
        <taxon>Bacteria</taxon>
        <taxon>Bacillati</taxon>
        <taxon>Actinomycetota</taxon>
        <taxon>Actinomycetes</taxon>
        <taxon>Micrococcales</taxon>
        <taxon>Intrasporangiaceae</taxon>
        <taxon>Phycicoccus</taxon>
    </lineage>
</organism>
<name>A0A941D6V3_9MICO</name>
<dbReference type="InterPro" id="IPR029058">
    <property type="entry name" value="AB_hydrolase_fold"/>
</dbReference>
<dbReference type="Proteomes" id="UP000677016">
    <property type="component" value="Unassembled WGS sequence"/>
</dbReference>
<protein>
    <submittedName>
        <fullName evidence="8">Alpha/beta fold hydrolase</fullName>
    </submittedName>
</protein>
<feature type="region of interest" description="Disordered" evidence="4">
    <location>
        <begin position="535"/>
        <end position="561"/>
    </location>
</feature>
<evidence type="ECO:0000313" key="8">
    <source>
        <dbReference type="EMBL" id="MBR7741870.1"/>
    </source>
</evidence>
<dbReference type="SUPFAM" id="SSF53474">
    <property type="entry name" value="alpha/beta-Hydrolases"/>
    <property type="match status" value="1"/>
</dbReference>
<comment type="similarity">
    <text evidence="1">Belongs to the peptidase S33 family.</text>
</comment>
<evidence type="ECO:0000256" key="1">
    <source>
        <dbReference type="ARBA" id="ARBA00010088"/>
    </source>
</evidence>
<sequence length="561" mass="59294">MRILASPPSVRVGAVAVVTALLGVGAVGAQAAPAPTAAPTGAPQVQAPVPDIAWSTCVGEGLEAFDCASVQVPTDYDEPRGDTTTIALTRLQATDPDGRVGSLFLNFGGPGIAGVGLMHTLGETFLDPKVHAKFDVIGFDPRGVGLSNPVTCFPNEAAEKANFADTPAFPTTRREVPGYLVDYGTAMVGCKLLSGDRFEHASSANVARDMDLLRQAVGDERLNYLGYSYGSIIGATYGKLFPERVRALAIDGTWDPPRWSGGQGSLGVRLGTGPAAEEAFEQFLALCDEAGPDACPLAALGDPAQVAEDVFRQLQEEPAEFPGPDGTTVEFGYDDLVAATFSSLYATSGWTDLAESFAQLDAMDDPAAAQRDGSDRKRAGTSLGDLLRRLGVIEDYATGIGPQTASLCVDGKHPLNAWDYPRQADKADEVTPHFGRYRAWVGIQCEFVQFRDDDAYKGPWQQEIDSPVLVIGTRYDPATPYAQTQPYADRFPDGRVLTVEGYGHTTLGVSTCADAAIARYLLDLEATDGATCGQDVPPFQATDPGSKEAGRLMLAPGGSRA</sequence>
<keyword evidence="9" id="KW-1185">Reference proteome</keyword>
<proteinExistence type="inferred from homology"/>
<evidence type="ECO:0000259" key="7">
    <source>
        <dbReference type="Pfam" id="PF08386"/>
    </source>
</evidence>
<dbReference type="InterPro" id="IPR013595">
    <property type="entry name" value="Pept_S33_TAP-like_C"/>
</dbReference>
<feature type="domain" description="AB hydrolase-1" evidence="6">
    <location>
        <begin position="119"/>
        <end position="253"/>
    </location>
</feature>
<reference evidence="8" key="1">
    <citation type="submission" date="2021-04" db="EMBL/GenBank/DDBJ databases">
        <title>Phycicoccus avicenniae sp. nov., a novel endophytic actinomycetes isolated from branch of Avicennia mariana.</title>
        <authorList>
            <person name="Tuo L."/>
        </authorList>
    </citation>
    <scope>NUCLEOTIDE SEQUENCE</scope>
    <source>
        <strain evidence="8">BSK3Z-2</strain>
    </source>
</reference>